<dbReference type="Gramene" id="PRQ24251">
    <property type="protein sequence ID" value="PRQ24251"/>
    <property type="gene ID" value="RchiOBHm_Chr6g0270321"/>
</dbReference>
<organism evidence="1 2">
    <name type="scientific">Rosa chinensis</name>
    <name type="common">China rose</name>
    <dbReference type="NCBI Taxonomy" id="74649"/>
    <lineage>
        <taxon>Eukaryota</taxon>
        <taxon>Viridiplantae</taxon>
        <taxon>Streptophyta</taxon>
        <taxon>Embryophyta</taxon>
        <taxon>Tracheophyta</taxon>
        <taxon>Spermatophyta</taxon>
        <taxon>Magnoliopsida</taxon>
        <taxon>eudicotyledons</taxon>
        <taxon>Gunneridae</taxon>
        <taxon>Pentapetalae</taxon>
        <taxon>rosids</taxon>
        <taxon>fabids</taxon>
        <taxon>Rosales</taxon>
        <taxon>Rosaceae</taxon>
        <taxon>Rosoideae</taxon>
        <taxon>Rosoideae incertae sedis</taxon>
        <taxon>Rosa</taxon>
    </lineage>
</organism>
<dbReference type="Proteomes" id="UP000238479">
    <property type="component" value="Chromosome 6"/>
</dbReference>
<comment type="caution">
    <text evidence="1">The sequence shown here is derived from an EMBL/GenBank/DDBJ whole genome shotgun (WGS) entry which is preliminary data.</text>
</comment>
<proteinExistence type="predicted"/>
<evidence type="ECO:0000313" key="2">
    <source>
        <dbReference type="Proteomes" id="UP000238479"/>
    </source>
</evidence>
<dbReference type="EMBL" id="PDCK01000044">
    <property type="protein sequence ID" value="PRQ24251.1"/>
    <property type="molecule type" value="Genomic_DNA"/>
</dbReference>
<reference evidence="1 2" key="1">
    <citation type="journal article" date="2018" name="Nat. Genet.">
        <title>The Rosa genome provides new insights in the design of modern roses.</title>
        <authorList>
            <person name="Bendahmane M."/>
        </authorList>
    </citation>
    <scope>NUCLEOTIDE SEQUENCE [LARGE SCALE GENOMIC DNA]</scope>
    <source>
        <strain evidence="2">cv. Old Blush</strain>
    </source>
</reference>
<accession>A0A2P6PQR7</accession>
<evidence type="ECO:0000313" key="1">
    <source>
        <dbReference type="EMBL" id="PRQ24251.1"/>
    </source>
</evidence>
<sequence>MKLISKSETTSIRELKGCGLMVMVGIEGAIMIGRGEKAMGAHSKREREMGAPQITTLDTHSNGVIDVVYIYWVGVVIWCTKVYIL</sequence>
<keyword evidence="2" id="KW-1185">Reference proteome</keyword>
<protein>
    <submittedName>
        <fullName evidence="1">Uncharacterized protein</fullName>
    </submittedName>
</protein>
<name>A0A2P6PQR7_ROSCH</name>
<dbReference type="AlphaFoldDB" id="A0A2P6PQR7"/>
<gene>
    <name evidence="1" type="ORF">RchiOBHm_Chr6g0270321</name>
</gene>